<dbReference type="InterPro" id="IPR003451">
    <property type="entry name" value="LytB/IspH"/>
</dbReference>
<dbReference type="Gene3D" id="3.40.50.11270">
    <property type="match status" value="1"/>
</dbReference>
<keyword evidence="11" id="KW-1185">Reference proteome</keyword>
<evidence type="ECO:0000313" key="11">
    <source>
        <dbReference type="Proteomes" id="UP000224006"/>
    </source>
</evidence>
<proteinExistence type="inferred from homology"/>
<keyword evidence="9" id="KW-1133">Transmembrane helix</keyword>
<dbReference type="GO" id="GO:0051745">
    <property type="term" value="F:4-hydroxy-3-methylbut-2-enyl diphosphate reductase activity"/>
    <property type="evidence" value="ECO:0007669"/>
    <property type="project" value="UniProtKB-EC"/>
</dbReference>
<dbReference type="GO" id="GO:0019288">
    <property type="term" value="P:isopentenyl diphosphate biosynthetic process, methylerythritol 4-phosphate pathway"/>
    <property type="evidence" value="ECO:0007669"/>
    <property type="project" value="InterPro"/>
</dbReference>
<feature type="compositionally biased region" description="Low complexity" evidence="8">
    <location>
        <begin position="266"/>
        <end position="278"/>
    </location>
</feature>
<dbReference type="GeneID" id="40310860"/>
<reference evidence="10 11" key="1">
    <citation type="submission" date="2017-09" db="EMBL/GenBank/DDBJ databases">
        <title>Genome sequencing of Besnoitia besnoiti strain Bb-Ger1.</title>
        <authorList>
            <person name="Schares G."/>
            <person name="Venepally P."/>
            <person name="Lorenzi H.A."/>
        </authorList>
    </citation>
    <scope>NUCLEOTIDE SEQUENCE [LARGE SCALE GENOMIC DNA]</scope>
    <source>
        <strain evidence="10 11">Bb-Ger1</strain>
    </source>
</reference>
<dbReference type="STRING" id="94643.A0A2A9MAN7"/>
<dbReference type="EC" id="1.17.7.4" evidence="7"/>
<dbReference type="AlphaFoldDB" id="A0A2A9MAN7"/>
<feature type="region of interest" description="Disordered" evidence="8">
    <location>
        <begin position="1"/>
        <end position="54"/>
    </location>
</feature>
<keyword evidence="4" id="KW-0408">Iron</keyword>
<dbReference type="KEGG" id="bbes:BESB_059320"/>
<dbReference type="GO" id="GO:0050992">
    <property type="term" value="P:dimethylallyl diphosphate biosynthetic process"/>
    <property type="evidence" value="ECO:0007669"/>
    <property type="project" value="InterPro"/>
</dbReference>
<comment type="similarity">
    <text evidence="6">Belongs to the IspH family.</text>
</comment>
<evidence type="ECO:0000256" key="1">
    <source>
        <dbReference type="ARBA" id="ARBA00001966"/>
    </source>
</evidence>
<keyword evidence="9" id="KW-0472">Membrane</keyword>
<evidence type="ECO:0000256" key="2">
    <source>
        <dbReference type="ARBA" id="ARBA00022485"/>
    </source>
</evidence>
<comment type="cofactor">
    <cofactor evidence="1">
        <name>[4Fe-4S] cluster</name>
        <dbReference type="ChEBI" id="CHEBI:49883"/>
    </cofactor>
</comment>
<dbReference type="Gene3D" id="3.40.1010.20">
    <property type="entry name" value="4-hydroxy-3-methylbut-2-enyl diphosphate reductase, catalytic domain"/>
    <property type="match status" value="2"/>
</dbReference>
<gene>
    <name evidence="10" type="ORF">BESB_059320</name>
</gene>
<accession>A0A2A9MAN7</accession>
<dbReference type="GO" id="GO:0046872">
    <property type="term" value="F:metal ion binding"/>
    <property type="evidence" value="ECO:0007669"/>
    <property type="project" value="UniProtKB-KW"/>
</dbReference>
<feature type="compositionally biased region" description="Basic and acidic residues" evidence="8">
    <location>
        <begin position="38"/>
        <end position="53"/>
    </location>
</feature>
<protein>
    <recommendedName>
        <fullName evidence="7">4-hydroxy-3-methylbut-2-enyl diphosphate reductase</fullName>
        <ecNumber evidence="7">1.17.7.4</ecNumber>
    </recommendedName>
</protein>
<evidence type="ECO:0000313" key="10">
    <source>
        <dbReference type="EMBL" id="PFH35045.1"/>
    </source>
</evidence>
<dbReference type="RefSeq" id="XP_029219054.1">
    <property type="nucleotide sequence ID" value="XM_029364346.1"/>
</dbReference>
<sequence length="653" mass="68666">MKAFTKQTATSLRAPALEQAPAQTQETLLSESASPRRRVQDAEGPSRRVRAEVASESPRSISVASLERCQPSEVVSGCFSPSLSPSSSLRLPAAASGSRGALAAACVRSAPRPRPVHLSLFGFSSFMILFCLSAHAMRVVLHGDAIVPSFSKGGPSAPFVLDRPSVSRSLSPSSPSSSSASPPTSVPAASVYFLAASNASVSAPSAAHAPSSVRSPFCTLGSDPADAAPSARGRWRGSREAALHTSPLCFAVAPSTSLAADDSEQRLSPPRLSSASPAVGLSSPSPAAPRGSLETRLSAASPPAAPEALASSPDAGSQQRAGIELLLSKPRGFCAGVSRAIGIVEEALRIWGPPVYVKHSIVHNEVVCDAMRKKGAVFVEEISEIPPGAVAVFSAHGVSPAVRAEAEARGLRVVDATCPLVTKVHVYVKQKAEQGYHIVLIGHKNHVEVIGTKGEAPGAVTVVESVADVEELSFPPTQKLFYATQTTLSLDDCAAIRKALVEKYPHIESIPSGSICYATTNRQTALQRLAPETDLTIVVGSEASSNANRLVETAKNRGTEAYLVNDPSAIDPRWLENVSRVSLTSSASTPETTTAAIVERLRKLGVSVVSEREEILERVPMWKFPKNLQEAAKKKLEEENQKTDQEAPVCSDV</sequence>
<dbReference type="Proteomes" id="UP000224006">
    <property type="component" value="Chromosome V"/>
</dbReference>
<dbReference type="PANTHER" id="PTHR30426">
    <property type="entry name" value="4-HYDROXY-3-METHYLBUT-2-ENYL DIPHOSPHATE REDUCTASE"/>
    <property type="match status" value="1"/>
</dbReference>
<dbReference type="EMBL" id="NWUJ01000005">
    <property type="protein sequence ID" value="PFH35045.1"/>
    <property type="molecule type" value="Genomic_DNA"/>
</dbReference>
<keyword evidence="2" id="KW-0004">4Fe-4S</keyword>
<evidence type="ECO:0000256" key="7">
    <source>
        <dbReference type="ARBA" id="ARBA00047177"/>
    </source>
</evidence>
<dbReference type="OrthoDB" id="412776at2759"/>
<dbReference type="HAMAP" id="MF_00191">
    <property type="entry name" value="IspH"/>
    <property type="match status" value="1"/>
</dbReference>
<dbReference type="GO" id="GO:0051539">
    <property type="term" value="F:4 iron, 4 sulfur cluster binding"/>
    <property type="evidence" value="ECO:0007669"/>
    <property type="project" value="UniProtKB-KW"/>
</dbReference>
<keyword evidence="3" id="KW-0479">Metal-binding</keyword>
<evidence type="ECO:0000256" key="8">
    <source>
        <dbReference type="SAM" id="MobiDB-lite"/>
    </source>
</evidence>
<dbReference type="PANTHER" id="PTHR30426:SF0">
    <property type="entry name" value="4-HYDROXY-3-METHYLBUT-2-ENYL DIPHOSPHATE REDUCTASE"/>
    <property type="match status" value="1"/>
</dbReference>
<keyword evidence="5" id="KW-0411">Iron-sulfur</keyword>
<organism evidence="10 11">
    <name type="scientific">Besnoitia besnoiti</name>
    <name type="common">Apicomplexan protozoan</name>
    <dbReference type="NCBI Taxonomy" id="94643"/>
    <lineage>
        <taxon>Eukaryota</taxon>
        <taxon>Sar</taxon>
        <taxon>Alveolata</taxon>
        <taxon>Apicomplexa</taxon>
        <taxon>Conoidasida</taxon>
        <taxon>Coccidia</taxon>
        <taxon>Eucoccidiorida</taxon>
        <taxon>Eimeriorina</taxon>
        <taxon>Sarcocystidae</taxon>
        <taxon>Besnoitia</taxon>
    </lineage>
</organism>
<feature type="transmembrane region" description="Helical" evidence="9">
    <location>
        <begin position="118"/>
        <end position="141"/>
    </location>
</feature>
<dbReference type="VEuPathDB" id="ToxoDB:BESB_059320"/>
<dbReference type="NCBIfam" id="TIGR00216">
    <property type="entry name" value="ispH_lytB"/>
    <property type="match status" value="1"/>
</dbReference>
<keyword evidence="9" id="KW-0812">Transmembrane</keyword>
<dbReference type="CDD" id="cd13944">
    <property type="entry name" value="lytB_ispH"/>
    <property type="match status" value="1"/>
</dbReference>
<evidence type="ECO:0000256" key="3">
    <source>
        <dbReference type="ARBA" id="ARBA00022723"/>
    </source>
</evidence>
<evidence type="ECO:0000256" key="5">
    <source>
        <dbReference type="ARBA" id="ARBA00023014"/>
    </source>
</evidence>
<evidence type="ECO:0000256" key="4">
    <source>
        <dbReference type="ARBA" id="ARBA00023004"/>
    </source>
</evidence>
<feature type="compositionally biased region" description="Low complexity" evidence="8">
    <location>
        <begin position="298"/>
        <end position="315"/>
    </location>
</feature>
<comment type="caution">
    <text evidence="10">The sequence shown here is derived from an EMBL/GenBank/DDBJ whole genome shotgun (WGS) entry which is preliminary data.</text>
</comment>
<evidence type="ECO:0000256" key="6">
    <source>
        <dbReference type="ARBA" id="ARBA00046335"/>
    </source>
</evidence>
<feature type="compositionally biased region" description="Polar residues" evidence="8">
    <location>
        <begin position="1"/>
        <end position="11"/>
    </location>
</feature>
<dbReference type="Pfam" id="PF02401">
    <property type="entry name" value="LYTB"/>
    <property type="match status" value="1"/>
</dbReference>
<evidence type="ECO:0000256" key="9">
    <source>
        <dbReference type="SAM" id="Phobius"/>
    </source>
</evidence>
<feature type="compositionally biased region" description="Polar residues" evidence="8">
    <location>
        <begin position="21"/>
        <end position="33"/>
    </location>
</feature>
<feature type="region of interest" description="Disordered" evidence="8">
    <location>
        <begin position="260"/>
        <end position="316"/>
    </location>
</feature>
<name>A0A2A9MAN7_BESBE</name>